<comment type="subcellular location">
    <subcellularLocation>
        <location evidence="1">Nucleus</location>
    </subcellularLocation>
</comment>
<dbReference type="GO" id="GO:0003677">
    <property type="term" value="F:DNA binding"/>
    <property type="evidence" value="ECO:0007669"/>
    <property type="project" value="UniProtKB-KW"/>
</dbReference>
<keyword evidence="9" id="KW-1185">Reference proteome</keyword>
<comment type="caution">
    <text evidence="8">The sequence shown here is derived from an EMBL/GenBank/DDBJ whole genome shotgun (WGS) entry which is preliminary data.</text>
</comment>
<dbReference type="EMBL" id="MDYN01000014">
    <property type="protein sequence ID" value="OQD83945.1"/>
    <property type="molecule type" value="Genomic_DNA"/>
</dbReference>
<name>A0A1V6Q3X3_9EURO</name>
<evidence type="ECO:0000256" key="3">
    <source>
        <dbReference type="ARBA" id="ARBA00023015"/>
    </source>
</evidence>
<dbReference type="InterPro" id="IPR007219">
    <property type="entry name" value="XnlR_reg_dom"/>
</dbReference>
<dbReference type="PANTHER" id="PTHR47338">
    <property type="entry name" value="ZN(II)2CYS6 TRANSCRIPTION FACTOR (EUROFUNG)-RELATED"/>
    <property type="match status" value="1"/>
</dbReference>
<keyword evidence="4" id="KW-0238">DNA-binding</keyword>
<evidence type="ECO:0000313" key="9">
    <source>
        <dbReference type="Proteomes" id="UP000191672"/>
    </source>
</evidence>
<dbReference type="AlphaFoldDB" id="A0A1V6Q3X3"/>
<evidence type="ECO:0000313" key="8">
    <source>
        <dbReference type="EMBL" id="OQD83945.1"/>
    </source>
</evidence>
<keyword evidence="5" id="KW-0804">Transcription</keyword>
<dbReference type="PANTHER" id="PTHR47338:SF3">
    <property type="entry name" value="C6 FINGER DOMAIN TRANSCRIPTION FACTOR DBAA-RELATED"/>
    <property type="match status" value="1"/>
</dbReference>
<dbReference type="GO" id="GO:0000981">
    <property type="term" value="F:DNA-binding transcription factor activity, RNA polymerase II-specific"/>
    <property type="evidence" value="ECO:0007669"/>
    <property type="project" value="InterPro"/>
</dbReference>
<evidence type="ECO:0000259" key="7">
    <source>
        <dbReference type="Pfam" id="PF04082"/>
    </source>
</evidence>
<dbReference type="Proteomes" id="UP000191672">
    <property type="component" value="Unassembled WGS sequence"/>
</dbReference>
<dbReference type="CDD" id="cd12148">
    <property type="entry name" value="fungal_TF_MHR"/>
    <property type="match status" value="1"/>
</dbReference>
<evidence type="ECO:0000256" key="1">
    <source>
        <dbReference type="ARBA" id="ARBA00004123"/>
    </source>
</evidence>
<dbReference type="GO" id="GO:0006351">
    <property type="term" value="P:DNA-templated transcription"/>
    <property type="evidence" value="ECO:0007669"/>
    <property type="project" value="InterPro"/>
</dbReference>
<dbReference type="InterPro" id="IPR050815">
    <property type="entry name" value="TF_fung"/>
</dbReference>
<keyword evidence="6" id="KW-0539">Nucleus</keyword>
<reference evidence="9" key="1">
    <citation type="journal article" date="2017" name="Nat. Microbiol.">
        <title>Global analysis of biosynthetic gene clusters reveals vast potential of secondary metabolite production in Penicillium species.</title>
        <authorList>
            <person name="Nielsen J.C."/>
            <person name="Grijseels S."/>
            <person name="Prigent S."/>
            <person name="Ji B."/>
            <person name="Dainat J."/>
            <person name="Nielsen K.F."/>
            <person name="Frisvad J.C."/>
            <person name="Workman M."/>
            <person name="Nielsen J."/>
        </authorList>
    </citation>
    <scope>NUCLEOTIDE SEQUENCE [LARGE SCALE GENOMIC DNA]</scope>
    <source>
        <strain evidence="9">IBT 31811</strain>
    </source>
</reference>
<evidence type="ECO:0000256" key="2">
    <source>
        <dbReference type="ARBA" id="ARBA00022723"/>
    </source>
</evidence>
<sequence length="583" mass="64452">MLPQGSIEPDPEPRAHIPMMLGDCDLQAGLNSQDLSVAATTSVGMSTSTFVTSDSASKPRISASMETTGMSFPVWPDWLDWQEINSTSSTPPELLANTLANPPDLETPNMNTPTAADSSSKIKITDPIWAELDQLYFDRVHAICPIIHRRRYFALVIQNNHTPAQTCLRLAMQTLAAAMSAHWCHLSEQLYSETRSLLEIQSQMQANPRDKVPLEQIQTWLLLSHYELLRVGIHQAMLTAGRAFRLVQMAHLSYIDTPGGDVQVSNLVSCSSFSSSASSSSPSSSFSLPPAFSASLGNESSENFVDVEERRRTFWLAFSFDRFLCLQNDWPLTLQEETARCFSQTSSLHTLAMQAWLTIPSKQISPRLPAPEENFQNNQPTRTSFLHEAVAQTGPSTLSPFAECIVLATLHGRCMTYRRSYATESETGTREFCIHQGWLASAVEKRVQMLVPSSAIESDPMLLFTHMLAYRAAVDLSNTVQRAPWRTPDQQVLAATYQNRAAQAASEIVRLAQAVPYLGPFKAHPFLPGTLACAATFLSTHAGRHGGDYDGVQHLLQVLGELQVTHSLARDSLPTLRIQYTKG</sequence>
<evidence type="ECO:0000256" key="5">
    <source>
        <dbReference type="ARBA" id="ARBA00023163"/>
    </source>
</evidence>
<evidence type="ECO:0000256" key="4">
    <source>
        <dbReference type="ARBA" id="ARBA00023125"/>
    </source>
</evidence>
<feature type="domain" description="Xylanolytic transcriptional activator regulatory" evidence="7">
    <location>
        <begin position="134"/>
        <end position="327"/>
    </location>
</feature>
<accession>A0A1V6Q3X3</accession>
<protein>
    <recommendedName>
        <fullName evidence="7">Xylanolytic transcriptional activator regulatory domain-containing protein</fullName>
    </recommendedName>
</protein>
<organism evidence="8 9">
    <name type="scientific">Penicillium antarcticum</name>
    <dbReference type="NCBI Taxonomy" id="416450"/>
    <lineage>
        <taxon>Eukaryota</taxon>
        <taxon>Fungi</taxon>
        <taxon>Dikarya</taxon>
        <taxon>Ascomycota</taxon>
        <taxon>Pezizomycotina</taxon>
        <taxon>Eurotiomycetes</taxon>
        <taxon>Eurotiomycetidae</taxon>
        <taxon>Eurotiales</taxon>
        <taxon>Aspergillaceae</taxon>
        <taxon>Penicillium</taxon>
    </lineage>
</organism>
<keyword evidence="2" id="KW-0479">Metal-binding</keyword>
<keyword evidence="3" id="KW-0805">Transcription regulation</keyword>
<dbReference type="GO" id="GO:0008270">
    <property type="term" value="F:zinc ion binding"/>
    <property type="evidence" value="ECO:0007669"/>
    <property type="project" value="InterPro"/>
</dbReference>
<gene>
    <name evidence="8" type="ORF">PENANT_c014G05050</name>
</gene>
<dbReference type="STRING" id="416450.A0A1V6Q3X3"/>
<evidence type="ECO:0000256" key="6">
    <source>
        <dbReference type="ARBA" id="ARBA00023242"/>
    </source>
</evidence>
<dbReference type="Pfam" id="PF04082">
    <property type="entry name" value="Fungal_trans"/>
    <property type="match status" value="1"/>
</dbReference>
<dbReference type="GO" id="GO:0005634">
    <property type="term" value="C:nucleus"/>
    <property type="evidence" value="ECO:0007669"/>
    <property type="project" value="UniProtKB-SubCell"/>
</dbReference>
<proteinExistence type="predicted"/>